<dbReference type="InParanoid" id="Q2QRW0"/>
<evidence type="ECO:0000313" key="3">
    <source>
        <dbReference type="EMBL" id="BAT17014.1"/>
    </source>
</evidence>
<dbReference type="Proteomes" id="UP000059680">
    <property type="component" value="Chromosome 12"/>
</dbReference>
<dbReference type="AlphaFoldDB" id="Q2QRW0"/>
<organism evidence="1">
    <name type="scientific">Oryza sativa subsp. japonica</name>
    <name type="common">Rice</name>
    <dbReference type="NCBI Taxonomy" id="39947"/>
    <lineage>
        <taxon>Eukaryota</taxon>
        <taxon>Viridiplantae</taxon>
        <taxon>Streptophyta</taxon>
        <taxon>Embryophyta</taxon>
        <taxon>Tracheophyta</taxon>
        <taxon>Spermatophyta</taxon>
        <taxon>Magnoliopsida</taxon>
        <taxon>Liliopsida</taxon>
        <taxon>Poales</taxon>
        <taxon>Poaceae</taxon>
        <taxon>BOP clade</taxon>
        <taxon>Oryzoideae</taxon>
        <taxon>Oryzeae</taxon>
        <taxon>Oryzinae</taxon>
        <taxon>Oryza</taxon>
        <taxon>Oryza sativa</taxon>
    </lineage>
</organism>
<reference evidence="1" key="4">
    <citation type="submission" date="2005-04" db="EMBL/GenBank/DDBJ databases">
        <authorList>
            <person name="Buell C.R."/>
            <person name="Wing R.A."/>
            <person name="McCombie W.A."/>
            <person name="Ouyang S."/>
        </authorList>
    </citation>
    <scope>NUCLEOTIDE SEQUENCE</scope>
</reference>
<protein>
    <submittedName>
        <fullName evidence="1">Expressed protein</fullName>
    </submittedName>
    <submittedName>
        <fullName evidence="3">Os12g0448400 protein</fullName>
    </submittedName>
    <submittedName>
        <fullName evidence="2">cDNA clone:001-102-A07, full insert sequence</fullName>
    </submittedName>
</protein>
<dbReference type="HOGENOM" id="CLU_1963268_0_0_1"/>
<reference evidence="1" key="2">
    <citation type="journal article" date="2005" name="BMC Biol.">
        <title>The sequence of rice chromosomes 11 and 12, rich in disease resistance genes and recent gene duplications.</title>
        <authorList>
            <consortium name="The rice chromosomes 11 and 12 sequencing consortia"/>
        </authorList>
    </citation>
    <scope>NUCLEOTIDE SEQUENCE [LARGE SCALE GENOMIC DNA]</scope>
</reference>
<sequence length="128" mass="12120">MRATVGVAACGGGRALPSVRSGEGRPRRCRPAVACSGGGEGGCGGGLAVAPSPLDSLSLPSAGGWPVEAVAAADPPPSLPDPGRCGLVAGGGMLRRKGGGCGGGTRGGGGLAAAPSLRRIWRPGGNVL</sequence>
<name>Q2QRW0_ORYSJ</name>
<dbReference type="PaxDb" id="39947-Q2QRW0"/>
<dbReference type="EMBL" id="AK062371">
    <property type="protein sequence ID" value="BAG88286.1"/>
    <property type="molecule type" value="mRNA"/>
</dbReference>
<gene>
    <name evidence="1" type="ordered locus">LOC_Os12g26220</name>
    <name evidence="3" type="ordered locus">Os12g0448400</name>
    <name evidence="3" type="ORF">OSNPB_120448400</name>
</gene>
<accession>Q2QRW0</accession>
<evidence type="ECO:0000313" key="4">
    <source>
        <dbReference type="Proteomes" id="UP000059680"/>
    </source>
</evidence>
<reference evidence="3 4" key="7">
    <citation type="journal article" date="2013" name="Rice">
        <title>Improvement of the Oryza sativa Nipponbare reference genome using next generation sequence and optical map data.</title>
        <authorList>
            <person name="Kawahara Y."/>
            <person name="de la Bastide M."/>
            <person name="Hamilton J.P."/>
            <person name="Kanamori H."/>
            <person name="McCombie W.R."/>
            <person name="Ouyang S."/>
            <person name="Schwartz D.C."/>
            <person name="Tanaka T."/>
            <person name="Wu J."/>
            <person name="Zhou S."/>
            <person name="Childs K.L."/>
            <person name="Davidson R.M."/>
            <person name="Lin H."/>
            <person name="Quesada-Ocampo L."/>
            <person name="Vaillancourt B."/>
            <person name="Sakai H."/>
            <person name="Lee S.S."/>
            <person name="Kim J."/>
            <person name="Numa H."/>
            <person name="Itoh T."/>
            <person name="Buell C.R."/>
            <person name="Matsumoto T."/>
        </authorList>
    </citation>
    <scope>NUCLEOTIDE SEQUENCE [LARGE SCALE GENOMIC DNA]</scope>
    <source>
        <strain evidence="4">cv. Nipponbare</strain>
    </source>
</reference>
<reference evidence="1" key="5">
    <citation type="submission" date="2006-01" db="EMBL/GenBank/DDBJ databases">
        <authorList>
            <person name="Buell R."/>
        </authorList>
    </citation>
    <scope>NUCLEOTIDE SEQUENCE</scope>
</reference>
<keyword evidence="4" id="KW-1185">Reference proteome</keyword>
<evidence type="ECO:0000313" key="2">
    <source>
        <dbReference type="EMBL" id="BAG88286.1"/>
    </source>
</evidence>
<dbReference type="EMBL" id="DP000011">
    <property type="protein sequence ID" value="ABA98053.1"/>
    <property type="molecule type" value="Genomic_DNA"/>
</dbReference>
<evidence type="ECO:0000313" key="1">
    <source>
        <dbReference type="EMBL" id="ABA98053.1"/>
    </source>
</evidence>
<dbReference type="EMBL" id="AP014968">
    <property type="protein sequence ID" value="BAT17014.1"/>
    <property type="molecule type" value="Genomic_DNA"/>
</dbReference>
<reference evidence="4" key="3">
    <citation type="journal article" date="2005" name="Nature">
        <title>The map-based sequence of the rice genome.</title>
        <authorList>
            <consortium name="International rice genome sequencing project (IRGSP)"/>
            <person name="Matsumoto T."/>
            <person name="Wu J."/>
            <person name="Kanamori H."/>
            <person name="Katayose Y."/>
            <person name="Fujisawa M."/>
            <person name="Namiki N."/>
            <person name="Mizuno H."/>
            <person name="Yamamoto K."/>
            <person name="Antonio B.A."/>
            <person name="Baba T."/>
            <person name="Sakata K."/>
            <person name="Nagamura Y."/>
            <person name="Aoki H."/>
            <person name="Arikawa K."/>
            <person name="Arita K."/>
            <person name="Bito T."/>
            <person name="Chiden Y."/>
            <person name="Fujitsuka N."/>
            <person name="Fukunaka R."/>
            <person name="Hamada M."/>
            <person name="Harada C."/>
            <person name="Hayashi A."/>
            <person name="Hijishita S."/>
            <person name="Honda M."/>
            <person name="Hosokawa S."/>
            <person name="Ichikawa Y."/>
            <person name="Idonuma A."/>
            <person name="Iijima M."/>
            <person name="Ikeda M."/>
            <person name="Ikeno M."/>
            <person name="Ito K."/>
            <person name="Ito S."/>
            <person name="Ito T."/>
            <person name="Ito Y."/>
            <person name="Ito Y."/>
            <person name="Iwabuchi A."/>
            <person name="Kamiya K."/>
            <person name="Karasawa W."/>
            <person name="Kurita K."/>
            <person name="Katagiri S."/>
            <person name="Kikuta A."/>
            <person name="Kobayashi H."/>
            <person name="Kobayashi N."/>
            <person name="Machita K."/>
            <person name="Maehara T."/>
            <person name="Masukawa M."/>
            <person name="Mizubayashi T."/>
            <person name="Mukai Y."/>
            <person name="Nagasaki H."/>
            <person name="Nagata Y."/>
            <person name="Naito S."/>
            <person name="Nakashima M."/>
            <person name="Nakama Y."/>
            <person name="Nakamichi Y."/>
            <person name="Nakamura M."/>
            <person name="Meguro A."/>
            <person name="Negishi M."/>
            <person name="Ohta I."/>
            <person name="Ohta T."/>
            <person name="Okamoto M."/>
            <person name="Ono N."/>
            <person name="Saji S."/>
            <person name="Sakaguchi M."/>
            <person name="Sakai K."/>
            <person name="Shibata M."/>
            <person name="Shimokawa T."/>
            <person name="Song J."/>
            <person name="Takazaki Y."/>
            <person name="Terasawa K."/>
            <person name="Tsugane M."/>
            <person name="Tsuji K."/>
            <person name="Ueda S."/>
            <person name="Waki K."/>
            <person name="Yamagata H."/>
            <person name="Yamamoto M."/>
            <person name="Yamamoto S."/>
            <person name="Yamane H."/>
            <person name="Yoshiki S."/>
            <person name="Yoshihara R."/>
            <person name="Yukawa K."/>
            <person name="Zhong H."/>
            <person name="Yano M."/>
            <person name="Yuan Q."/>
            <person name="Ouyang S."/>
            <person name="Liu J."/>
            <person name="Jones K.M."/>
            <person name="Gansberger K."/>
            <person name="Moffat K."/>
            <person name="Hill J."/>
            <person name="Bera J."/>
            <person name="Fadrosh D."/>
            <person name="Jin S."/>
            <person name="Johri S."/>
            <person name="Kim M."/>
            <person name="Overton L."/>
            <person name="Reardon M."/>
            <person name="Tsitrin T."/>
            <person name="Vuong H."/>
            <person name="Weaver B."/>
            <person name="Ciecko A."/>
            <person name="Tallon L."/>
            <person name="Jackson J."/>
            <person name="Pai G."/>
            <person name="Aken S.V."/>
            <person name="Utterback T."/>
            <person name="Reidmuller S."/>
            <person name="Feldblyum T."/>
            <person name="Hsiao J."/>
            <person name="Zismann V."/>
            <person name="Iobst S."/>
            <person name="de Vazeille A.R."/>
            <person name="Buell C.R."/>
            <person name="Ying K."/>
            <person name="Li Y."/>
            <person name="Lu T."/>
            <person name="Huang Y."/>
            <person name="Zhao Q."/>
            <person name="Feng Q."/>
            <person name="Zhang L."/>
            <person name="Zhu J."/>
            <person name="Weng Q."/>
            <person name="Mu J."/>
            <person name="Lu Y."/>
            <person name="Fan D."/>
            <person name="Liu Y."/>
            <person name="Guan J."/>
            <person name="Zhang Y."/>
            <person name="Yu S."/>
            <person name="Liu X."/>
            <person name="Zhang Y."/>
            <person name="Hong G."/>
            <person name="Han B."/>
            <person name="Choisne N."/>
            <person name="Demange N."/>
            <person name="Orjeda G."/>
            <person name="Samain S."/>
            <person name="Cattolico L."/>
            <person name="Pelletier E."/>
            <person name="Couloux A."/>
            <person name="Segurens B."/>
            <person name="Wincker P."/>
            <person name="D'Hont A."/>
            <person name="Scarpelli C."/>
            <person name="Weissenbach J."/>
            <person name="Salanoubat M."/>
            <person name="Quetier F."/>
            <person name="Yu Y."/>
            <person name="Kim H.R."/>
            <person name="Rambo T."/>
            <person name="Currie J."/>
            <person name="Collura K."/>
            <person name="Luo M."/>
            <person name="Yang T."/>
            <person name="Ammiraju J.S.S."/>
            <person name="Engler F."/>
            <person name="Soderlund C."/>
            <person name="Wing R.A."/>
            <person name="Palmer L.E."/>
            <person name="de la Bastide M."/>
            <person name="Spiegel L."/>
            <person name="Nascimento L."/>
            <person name="Zutavern T."/>
            <person name="O'Shaughnessy A."/>
            <person name="Dike S."/>
            <person name="Dedhia N."/>
            <person name="Preston R."/>
            <person name="Balija V."/>
            <person name="McCombie W.R."/>
            <person name="Chow T."/>
            <person name="Chen H."/>
            <person name="Chung M."/>
            <person name="Chen C."/>
            <person name="Shaw J."/>
            <person name="Wu H."/>
            <person name="Hsiao K."/>
            <person name="Chao Y."/>
            <person name="Chu M."/>
            <person name="Cheng C."/>
            <person name="Hour A."/>
            <person name="Lee P."/>
            <person name="Lin S."/>
            <person name="Lin Y."/>
            <person name="Liou J."/>
            <person name="Liu S."/>
            <person name="Hsing Y."/>
            <person name="Raghuvanshi S."/>
            <person name="Mohanty A."/>
            <person name="Bharti A.K."/>
            <person name="Gaur A."/>
            <person name="Gupta V."/>
            <person name="Kumar D."/>
            <person name="Ravi V."/>
            <person name="Vij S."/>
            <person name="Kapur A."/>
            <person name="Khurana P."/>
            <person name="Khurana P."/>
            <person name="Khurana J.P."/>
            <person name="Tyagi A.K."/>
            <person name="Gaikwad K."/>
            <person name="Singh A."/>
            <person name="Dalal V."/>
            <person name="Srivastava S."/>
            <person name="Dixit A."/>
            <person name="Pal A.K."/>
            <person name="Ghazi I.A."/>
            <person name="Yadav M."/>
            <person name="Pandit A."/>
            <person name="Bhargava A."/>
            <person name="Sureshbabu K."/>
            <person name="Batra K."/>
            <person name="Sharma T.R."/>
            <person name="Mohapatra T."/>
            <person name="Singh N.K."/>
            <person name="Messing J."/>
            <person name="Nelson A.B."/>
            <person name="Fuks G."/>
            <person name="Kavchok S."/>
            <person name="Keizer G."/>
            <person name="Linton E."/>
            <person name="Llaca V."/>
            <person name="Song R."/>
            <person name="Tanyolac B."/>
            <person name="Young S."/>
            <person name="Ho-Il K."/>
            <person name="Hahn J.H."/>
            <person name="Sangsakoo G."/>
            <person name="Vanavichit A."/>
            <person name="de Mattos Luiz.A.T."/>
            <person name="Zimmer P.D."/>
            <person name="Malone G."/>
            <person name="Dellagostin O."/>
            <person name="de Oliveira A.C."/>
            <person name="Bevan M."/>
            <person name="Bancroft I."/>
            <person name="Minx P."/>
            <person name="Cordum H."/>
            <person name="Wilson R."/>
            <person name="Cheng Z."/>
            <person name="Jin W."/>
            <person name="Jiang J."/>
            <person name="Leong S.A."/>
            <person name="Iwama H."/>
            <person name="Gojobori T."/>
            <person name="Itoh T."/>
            <person name="Niimura Y."/>
            <person name="Fujii Y."/>
            <person name="Habara T."/>
            <person name="Sakai H."/>
            <person name="Sato Y."/>
            <person name="Wilson G."/>
            <person name="Kumar K."/>
            <person name="McCouch S."/>
            <person name="Juretic N."/>
            <person name="Hoen D."/>
            <person name="Wright S."/>
            <person name="Bruskiewich R."/>
            <person name="Bureau T."/>
            <person name="Miyao A."/>
            <person name="Hirochika H."/>
            <person name="Nishikawa T."/>
            <person name="Kadowaki K."/>
            <person name="Sugiura M."/>
            <person name="Burr B."/>
            <person name="Sasaki T."/>
        </authorList>
    </citation>
    <scope>NUCLEOTIDE SEQUENCE [LARGE SCALE GENOMIC DNA]</scope>
    <source>
        <strain evidence="4">cv. Nipponbare</strain>
    </source>
</reference>
<reference evidence="3" key="6">
    <citation type="journal article" date="2013" name="Plant Cell Physiol.">
        <title>Rice Annotation Project Database (RAP-DB): an integrative and interactive database for rice genomics.</title>
        <authorList>
            <person name="Sakai H."/>
            <person name="Lee S.S."/>
            <person name="Tanaka T."/>
            <person name="Numa H."/>
            <person name="Kim J."/>
            <person name="Kawahara Y."/>
            <person name="Wakimoto H."/>
            <person name="Yang C.C."/>
            <person name="Iwamoto M."/>
            <person name="Abe T."/>
            <person name="Yamada Y."/>
            <person name="Muto A."/>
            <person name="Inokuchi H."/>
            <person name="Ikemura T."/>
            <person name="Matsumoto T."/>
            <person name="Sasaki T."/>
            <person name="Itoh T."/>
        </authorList>
    </citation>
    <scope>NUCLEOTIDE SEQUENCE</scope>
</reference>
<dbReference type="Gramene" id="Os12t0448400-01">
    <property type="protein sequence ID" value="Os12t0448400-01"/>
    <property type="gene ID" value="Os12g0448400"/>
</dbReference>
<proteinExistence type="evidence at transcript level"/>
<reference evidence="2" key="1">
    <citation type="journal article" date="2003" name="Science">
        <title>Collection, Mapping, and Annotation of Over 28,000 cDNA Clones from japonica Rice.</title>
        <authorList>
            <person name="Kikuchi S."/>
            <person name="Satoh K."/>
            <person name="Nagata T."/>
            <person name="Kawagashira N."/>
            <person name="Doi K."/>
            <person name="Kishimoto N."/>
            <person name="Yazaki J."/>
            <person name="Ishikawa M."/>
            <person name="Yamada H."/>
            <person name="Ooka H."/>
            <person name="Hotta I."/>
            <person name="Kojima K."/>
            <person name="Namiki T."/>
            <person name="Ohneda E."/>
            <person name="Yahagi W."/>
            <person name="Suzuki K."/>
            <person name="Li C."/>
            <person name="Ohtsuki K."/>
            <person name="Shishiki T."/>
            <person name="Otomo Y."/>
            <person name="Murakami K."/>
            <person name="Iida Y."/>
            <person name="Sugano S."/>
            <person name="Fujimura T."/>
            <person name="Suzuki Y."/>
            <person name="Tsunoda Y."/>
            <person name="Kurosaki T."/>
            <person name="Kodama T."/>
            <person name="Masuda H."/>
            <person name="Kobayashi M."/>
            <person name="Xie Q."/>
            <person name="Lu M."/>
            <person name="Narikawa R."/>
            <person name="Sugiyama A."/>
            <person name="Mizuno K."/>
            <person name="Yokomizo S."/>
            <person name="Niikura J."/>
            <person name="Ikeda R."/>
            <person name="Ishibiki J."/>
            <person name="Kawamata M."/>
            <person name="Yoshimura A."/>
            <person name="Miura J."/>
            <person name="Kusumegi T."/>
            <person name="Oka M."/>
            <person name="Ryu R."/>
            <person name="Ueda M."/>
            <person name="Matsubara K."/>
            <person name="Kawai J."/>
            <person name="Carninci P."/>
            <person name="Adachi J."/>
            <person name="Aizawa K."/>
            <person name="Arakawa T."/>
            <person name="Fukuda S."/>
            <person name="Hara A."/>
            <person name="Hashidume W."/>
            <person name="Hayatsu N."/>
            <person name="Imotani K."/>
            <person name="Ishii Y."/>
            <person name="Itoh M."/>
            <person name="Kagawa I."/>
            <person name="Kondo S."/>
            <person name="Konno H."/>
            <person name="Miyazaki A."/>
            <person name="Osato N."/>
            <person name="Ota Y."/>
            <person name="Saito R."/>
            <person name="Sasaki D."/>
            <person name="Sato K."/>
            <person name="Shibata K."/>
            <person name="Shinagawa A."/>
            <person name="Shiraki T."/>
            <person name="Yoshino M."/>
            <person name="Hayashizaki Y."/>
        </authorList>
    </citation>
    <scope>NUCLEOTIDE SEQUENCE</scope>
</reference>
<reference evidence="3" key="8">
    <citation type="submission" date="2015-10" db="EMBL/GenBank/DDBJ databases">
        <authorList>
            <person name="Sakai H."/>
            <person name="Kawahara Y."/>
            <person name="Matsumoto T."/>
            <person name="Buell C.R."/>
            <person name="Itoh T."/>
        </authorList>
    </citation>
    <scope>NUCLEOTIDE SEQUENCE</scope>
</reference>